<name>A0A5D3CYE3_CUCMM</name>
<organism evidence="1 2">
    <name type="scientific">Cucumis melo var. makuwa</name>
    <name type="common">Oriental melon</name>
    <dbReference type="NCBI Taxonomy" id="1194695"/>
    <lineage>
        <taxon>Eukaryota</taxon>
        <taxon>Viridiplantae</taxon>
        <taxon>Streptophyta</taxon>
        <taxon>Embryophyta</taxon>
        <taxon>Tracheophyta</taxon>
        <taxon>Spermatophyta</taxon>
        <taxon>Magnoliopsida</taxon>
        <taxon>eudicotyledons</taxon>
        <taxon>Gunneridae</taxon>
        <taxon>Pentapetalae</taxon>
        <taxon>rosids</taxon>
        <taxon>fabids</taxon>
        <taxon>Cucurbitales</taxon>
        <taxon>Cucurbitaceae</taxon>
        <taxon>Benincaseae</taxon>
        <taxon>Cucumis</taxon>
    </lineage>
</organism>
<dbReference type="AlphaFoldDB" id="A0A5D3CYE3"/>
<comment type="caution">
    <text evidence="1">The sequence shown here is derived from an EMBL/GenBank/DDBJ whole genome shotgun (WGS) entry which is preliminary data.</text>
</comment>
<gene>
    <name evidence="1" type="ORF">E5676_scaffold130G00700</name>
</gene>
<accession>A0A5D3CYE3</accession>
<sequence>MMKLTLKIENREKVRKECELISVYGSKFQYNLPKAKENSETKSVTATTGGSTPMRTITLSEVTEAKYYAGHHCKAKEYKELRMLVVRDDGEEFEIIEEEVEGKVAEENTIELLPLELGGVDVILGMHWLHSLGVAKVDWKHLITIFQHEGRKVIIRGDPSLTKKGVSLKSMIESWVGEDQGFLVECRAIRGNVAKEEL</sequence>
<dbReference type="Proteomes" id="UP000321947">
    <property type="component" value="Unassembled WGS sequence"/>
</dbReference>
<proteinExistence type="predicted"/>
<evidence type="ECO:0000313" key="1">
    <source>
        <dbReference type="EMBL" id="TYK16933.1"/>
    </source>
</evidence>
<reference evidence="1 2" key="1">
    <citation type="submission" date="2019-08" db="EMBL/GenBank/DDBJ databases">
        <title>Draft genome sequences of two oriental melons (Cucumis melo L. var makuwa).</title>
        <authorList>
            <person name="Kwon S.-Y."/>
        </authorList>
    </citation>
    <scope>NUCLEOTIDE SEQUENCE [LARGE SCALE GENOMIC DNA]</scope>
    <source>
        <strain evidence="2">cv. Chang Bougi</strain>
        <tissue evidence="1">Leaf</tissue>
    </source>
</reference>
<dbReference type="EMBL" id="SSTD01008197">
    <property type="protein sequence ID" value="TYK16933.1"/>
    <property type="molecule type" value="Genomic_DNA"/>
</dbReference>
<protein>
    <submittedName>
        <fullName evidence="1">Ty3-gypsy retroelement transposase</fullName>
    </submittedName>
</protein>
<evidence type="ECO:0000313" key="2">
    <source>
        <dbReference type="Proteomes" id="UP000321947"/>
    </source>
</evidence>